<evidence type="ECO:0000259" key="2">
    <source>
        <dbReference type="Pfam" id="PF13581"/>
    </source>
</evidence>
<dbReference type="AlphaFoldDB" id="A0A9Q2NJC5"/>
<dbReference type="GO" id="GO:0004674">
    <property type="term" value="F:protein serine/threonine kinase activity"/>
    <property type="evidence" value="ECO:0007669"/>
    <property type="project" value="UniProtKB-KW"/>
</dbReference>
<keyword evidence="1" id="KW-0418">Kinase</keyword>
<organism evidence="3 4">
    <name type="scientific">Pseudosulfitobacter pseudonitzschiae</name>
    <dbReference type="NCBI Taxonomy" id="1402135"/>
    <lineage>
        <taxon>Bacteria</taxon>
        <taxon>Pseudomonadati</taxon>
        <taxon>Pseudomonadota</taxon>
        <taxon>Alphaproteobacteria</taxon>
        <taxon>Rhodobacterales</taxon>
        <taxon>Roseobacteraceae</taxon>
        <taxon>Pseudosulfitobacter</taxon>
    </lineage>
</organism>
<comment type="caution">
    <text evidence="3">The sequence shown here is derived from an EMBL/GenBank/DDBJ whole genome shotgun (WGS) entry which is preliminary data.</text>
</comment>
<evidence type="ECO:0000313" key="3">
    <source>
        <dbReference type="EMBL" id="MBM2353345.1"/>
    </source>
</evidence>
<accession>A0A9Q2NJC5</accession>
<name>A0A9Q2NJC5_9RHOB</name>
<gene>
    <name evidence="3" type="ORF">JQX14_02260</name>
</gene>
<keyword evidence="1" id="KW-0808">Transferase</keyword>
<dbReference type="InterPro" id="IPR036890">
    <property type="entry name" value="HATPase_C_sf"/>
</dbReference>
<dbReference type="PANTHER" id="PTHR35526">
    <property type="entry name" value="ANTI-SIGMA-F FACTOR RSBW-RELATED"/>
    <property type="match status" value="1"/>
</dbReference>
<sequence length="161" mass="17744">MVLNDSRVHPAQPSLQKVRVQVDSGPMAARQAFDLLKRGLADLALDVEELAAIELVLAEVVNNIVEHAYANGQRRGPIHLCCHLRRDGLHFEFTDLGLPIPGKGTPLGLPVNVDVDLVDLPEGGYGWFLIQDLAKDVTYHRRGQVNHLSLRMALSKNACEL</sequence>
<dbReference type="Pfam" id="PF13581">
    <property type="entry name" value="HATPase_c_2"/>
    <property type="match status" value="1"/>
</dbReference>
<keyword evidence="3" id="KW-0067">ATP-binding</keyword>
<evidence type="ECO:0000313" key="4">
    <source>
        <dbReference type="Proteomes" id="UP000809337"/>
    </source>
</evidence>
<proteinExistence type="predicted"/>
<dbReference type="Proteomes" id="UP000809337">
    <property type="component" value="Unassembled WGS sequence"/>
</dbReference>
<dbReference type="SUPFAM" id="SSF55874">
    <property type="entry name" value="ATPase domain of HSP90 chaperone/DNA topoisomerase II/histidine kinase"/>
    <property type="match status" value="1"/>
</dbReference>
<evidence type="ECO:0000256" key="1">
    <source>
        <dbReference type="ARBA" id="ARBA00022527"/>
    </source>
</evidence>
<dbReference type="Gene3D" id="3.30.565.10">
    <property type="entry name" value="Histidine kinase-like ATPase, C-terminal domain"/>
    <property type="match status" value="1"/>
</dbReference>
<reference evidence="3" key="1">
    <citation type="submission" date="2021-01" db="EMBL/GenBank/DDBJ databases">
        <title>Diatom-associated Roseobacters Show Island Model of Population Structure.</title>
        <authorList>
            <person name="Qu L."/>
            <person name="Feng X."/>
            <person name="Chen Y."/>
            <person name="Li L."/>
            <person name="Wang X."/>
            <person name="Hu Z."/>
            <person name="Wang H."/>
            <person name="Luo H."/>
        </authorList>
    </citation>
    <scope>NUCLEOTIDE SEQUENCE</scope>
    <source>
        <strain evidence="3">SM26-45</strain>
    </source>
</reference>
<feature type="domain" description="Histidine kinase/HSP90-like ATPase" evidence="2">
    <location>
        <begin position="28"/>
        <end position="151"/>
    </location>
</feature>
<dbReference type="InterPro" id="IPR003594">
    <property type="entry name" value="HATPase_dom"/>
</dbReference>
<dbReference type="EMBL" id="JAFBWN010000001">
    <property type="protein sequence ID" value="MBM2353345.1"/>
    <property type="molecule type" value="Genomic_DNA"/>
</dbReference>
<dbReference type="CDD" id="cd16936">
    <property type="entry name" value="HATPase_RsbW-like"/>
    <property type="match status" value="1"/>
</dbReference>
<keyword evidence="1" id="KW-0723">Serine/threonine-protein kinase</keyword>
<keyword evidence="3" id="KW-0547">Nucleotide-binding</keyword>
<protein>
    <submittedName>
        <fullName evidence="3">ATP-binding protein</fullName>
    </submittedName>
</protein>
<dbReference type="GO" id="GO:0005524">
    <property type="term" value="F:ATP binding"/>
    <property type="evidence" value="ECO:0007669"/>
    <property type="project" value="UniProtKB-KW"/>
</dbReference>
<dbReference type="InterPro" id="IPR050267">
    <property type="entry name" value="Anti-sigma-factor_SerPK"/>
</dbReference>